<proteinExistence type="predicted"/>
<comment type="caution">
    <text evidence="8">The sequence shown here is derived from an EMBL/GenBank/DDBJ whole genome shotgun (WGS) entry which is preliminary data.</text>
</comment>
<feature type="domain" description="ComEC/Rec2-related protein" evidence="7">
    <location>
        <begin position="167"/>
        <end position="424"/>
    </location>
</feature>
<reference evidence="8 9" key="1">
    <citation type="submission" date="2018-04" db="EMBL/GenBank/DDBJ databases">
        <title>Novel Campyloabacter and Helicobacter Species and Strains.</title>
        <authorList>
            <person name="Mannion A.J."/>
            <person name="Shen Z."/>
            <person name="Fox J.G."/>
        </authorList>
    </citation>
    <scope>NUCLEOTIDE SEQUENCE [LARGE SCALE GENOMIC DNA]</scope>
    <source>
        <strain evidence="8 9">MIT 04-9362</strain>
    </source>
</reference>
<evidence type="ECO:0000313" key="8">
    <source>
        <dbReference type="EMBL" id="RDU74067.1"/>
    </source>
</evidence>
<evidence type="ECO:0000256" key="6">
    <source>
        <dbReference type="SAM" id="Phobius"/>
    </source>
</evidence>
<feature type="transmembrane region" description="Helical" evidence="6">
    <location>
        <begin position="289"/>
        <end position="306"/>
    </location>
</feature>
<dbReference type="GO" id="GO:0005886">
    <property type="term" value="C:plasma membrane"/>
    <property type="evidence" value="ECO:0007669"/>
    <property type="project" value="UniProtKB-SubCell"/>
</dbReference>
<feature type="transmembrane region" description="Helical" evidence="6">
    <location>
        <begin position="342"/>
        <end position="368"/>
    </location>
</feature>
<dbReference type="PANTHER" id="PTHR30619:SF7">
    <property type="entry name" value="BETA-LACTAMASE DOMAIN PROTEIN"/>
    <property type="match status" value="1"/>
</dbReference>
<dbReference type="Proteomes" id="UP000256695">
    <property type="component" value="Unassembled WGS sequence"/>
</dbReference>
<keyword evidence="3 6" id="KW-0812">Transmembrane</keyword>
<feature type="transmembrane region" description="Helical" evidence="6">
    <location>
        <begin position="313"/>
        <end position="336"/>
    </location>
</feature>
<evidence type="ECO:0000256" key="3">
    <source>
        <dbReference type="ARBA" id="ARBA00022692"/>
    </source>
</evidence>
<accession>A0A3D8J976</accession>
<feature type="transmembrane region" description="Helical" evidence="6">
    <location>
        <begin position="27"/>
        <end position="45"/>
    </location>
</feature>
<keyword evidence="4 6" id="KW-1133">Transmembrane helix</keyword>
<feature type="transmembrane region" description="Helical" evidence="6">
    <location>
        <begin position="221"/>
        <end position="238"/>
    </location>
</feature>
<organism evidence="8 9">
    <name type="scientific">Helicobacter anseris</name>
    <dbReference type="NCBI Taxonomy" id="375926"/>
    <lineage>
        <taxon>Bacteria</taxon>
        <taxon>Pseudomonadati</taxon>
        <taxon>Campylobacterota</taxon>
        <taxon>Epsilonproteobacteria</taxon>
        <taxon>Campylobacterales</taxon>
        <taxon>Helicobacteraceae</taxon>
        <taxon>Helicobacter</taxon>
    </lineage>
</organism>
<dbReference type="InterPro" id="IPR052159">
    <property type="entry name" value="Competence_DNA_uptake"/>
</dbReference>
<protein>
    <recommendedName>
        <fullName evidence="7">ComEC/Rec2-related protein domain-containing protein</fullName>
    </recommendedName>
</protein>
<dbReference type="AlphaFoldDB" id="A0A3D8J976"/>
<feature type="transmembrane region" description="Helical" evidence="6">
    <location>
        <begin position="181"/>
        <end position="209"/>
    </location>
</feature>
<keyword evidence="5 6" id="KW-0472">Membrane</keyword>
<dbReference type="Pfam" id="PF03772">
    <property type="entry name" value="Competence"/>
    <property type="match status" value="1"/>
</dbReference>
<gene>
    <name evidence="8" type="ORF">CQA57_02950</name>
</gene>
<sequence>MSVCLESSNKRYAPLALALFDNKKQKGIFVFCCIVIFFLSLWKIYADYQTYLSNTNYEIIAQVKSQYTKIKNQREYFVLRVQDTKGYYFYITSFLDLKSLVNREIRIYGKMKQCSFFEFLKSCYFSAYNIALMPQEGFKAKLQDFIDKQHQDIRHSMLYRALFFADSLSKEYRDRVNALGIAHLVAISGFHLGILSALLFFIFQPIYGFFHKRYFTYRNRIYDLSAMVLFCMFLYLILLDFQASFLRAFVMSVFGFLLFFGNMRIFSFEMLFVIVGCILAVFPRLVFNVGFVLSVSGVFYIFLILRHFPKMPWYLWIIAFNSSIFFLMGIIVHFYFPYFSFYQYFSMVLSVLFVVFFPLMLFLHTIFLGGIFDSFLDLFLIMQFRVIEFYTPWFLLVSYVLLSFFAIFSKKCFYVLLACSICFYCYLSYLFLA</sequence>
<evidence type="ECO:0000256" key="5">
    <source>
        <dbReference type="ARBA" id="ARBA00023136"/>
    </source>
</evidence>
<dbReference type="RefSeq" id="WP_115578749.1">
    <property type="nucleotide sequence ID" value="NZ_NXLX01000005.1"/>
</dbReference>
<evidence type="ECO:0000256" key="1">
    <source>
        <dbReference type="ARBA" id="ARBA00004651"/>
    </source>
</evidence>
<feature type="transmembrane region" description="Helical" evidence="6">
    <location>
        <begin position="413"/>
        <end position="432"/>
    </location>
</feature>
<evidence type="ECO:0000313" key="9">
    <source>
        <dbReference type="Proteomes" id="UP000256695"/>
    </source>
</evidence>
<keyword evidence="2" id="KW-1003">Cell membrane</keyword>
<evidence type="ECO:0000256" key="2">
    <source>
        <dbReference type="ARBA" id="ARBA00022475"/>
    </source>
</evidence>
<evidence type="ECO:0000256" key="4">
    <source>
        <dbReference type="ARBA" id="ARBA00022989"/>
    </source>
</evidence>
<dbReference type="OrthoDB" id="5372341at2"/>
<feature type="transmembrane region" description="Helical" evidence="6">
    <location>
        <begin position="389"/>
        <end position="407"/>
    </location>
</feature>
<dbReference type="PANTHER" id="PTHR30619">
    <property type="entry name" value="DNA INTERNALIZATION/COMPETENCE PROTEIN COMEC/REC2"/>
    <property type="match status" value="1"/>
</dbReference>
<evidence type="ECO:0000259" key="7">
    <source>
        <dbReference type="Pfam" id="PF03772"/>
    </source>
</evidence>
<comment type="subcellular location">
    <subcellularLocation>
        <location evidence="1">Cell membrane</location>
        <topology evidence="1">Multi-pass membrane protein</topology>
    </subcellularLocation>
</comment>
<dbReference type="EMBL" id="NXLX01000005">
    <property type="protein sequence ID" value="RDU74067.1"/>
    <property type="molecule type" value="Genomic_DNA"/>
</dbReference>
<dbReference type="InterPro" id="IPR004477">
    <property type="entry name" value="ComEC_N"/>
</dbReference>
<keyword evidence="9" id="KW-1185">Reference proteome</keyword>
<feature type="transmembrane region" description="Helical" evidence="6">
    <location>
        <begin position="265"/>
        <end position="283"/>
    </location>
</feature>
<name>A0A3D8J976_9HELI</name>